<name>X1QJJ1_9ZZZZ</name>
<comment type="caution">
    <text evidence="2">The sequence shown here is derived from an EMBL/GenBank/DDBJ whole genome shotgun (WGS) entry which is preliminary data.</text>
</comment>
<evidence type="ECO:0000313" key="2">
    <source>
        <dbReference type="EMBL" id="GAI51180.1"/>
    </source>
</evidence>
<dbReference type="SUPFAM" id="SSF53300">
    <property type="entry name" value="vWA-like"/>
    <property type="match status" value="1"/>
</dbReference>
<dbReference type="AlphaFoldDB" id="X1QJJ1"/>
<organism evidence="2">
    <name type="scientific">marine sediment metagenome</name>
    <dbReference type="NCBI Taxonomy" id="412755"/>
    <lineage>
        <taxon>unclassified sequences</taxon>
        <taxon>metagenomes</taxon>
        <taxon>ecological metagenomes</taxon>
    </lineage>
</organism>
<evidence type="ECO:0000259" key="1">
    <source>
        <dbReference type="Pfam" id="PF13519"/>
    </source>
</evidence>
<feature type="domain" description="VWFA" evidence="1">
    <location>
        <begin position="101"/>
        <end position="170"/>
    </location>
</feature>
<feature type="non-terminal residue" evidence="2">
    <location>
        <position position="172"/>
    </location>
</feature>
<dbReference type="InterPro" id="IPR002035">
    <property type="entry name" value="VWF_A"/>
</dbReference>
<dbReference type="CDD" id="cd00198">
    <property type="entry name" value="vWFA"/>
    <property type="match status" value="1"/>
</dbReference>
<proteinExistence type="predicted"/>
<dbReference type="Gene3D" id="3.40.50.410">
    <property type="entry name" value="von Willebrand factor, type A domain"/>
    <property type="match status" value="1"/>
</dbReference>
<gene>
    <name evidence="2" type="ORF">S06H3_61270</name>
</gene>
<sequence>MMAETVGGFVLTGEALDILLEYLISRDPKDRGRQGVIDFGRTRVNERKYEVRRYSTGDVFRDISIHHTLKEIARQKKVLSDVRSSDFRVFMKQRRKLQSDIVLCLDTSGSMGFQHKLTYARLAASGLAKAAIKNGDRVGVVAFDNFSKITIPLNEENNNAITSCISKLYARG</sequence>
<dbReference type="EMBL" id="BARV01040140">
    <property type="protein sequence ID" value="GAI51180.1"/>
    <property type="molecule type" value="Genomic_DNA"/>
</dbReference>
<reference evidence="2" key="1">
    <citation type="journal article" date="2014" name="Front. Microbiol.">
        <title>High frequency of phylogenetically diverse reductive dehalogenase-homologous genes in deep subseafloor sedimentary metagenomes.</title>
        <authorList>
            <person name="Kawai M."/>
            <person name="Futagami T."/>
            <person name="Toyoda A."/>
            <person name="Takaki Y."/>
            <person name="Nishi S."/>
            <person name="Hori S."/>
            <person name="Arai W."/>
            <person name="Tsubouchi T."/>
            <person name="Morono Y."/>
            <person name="Uchiyama I."/>
            <person name="Ito T."/>
            <person name="Fujiyama A."/>
            <person name="Inagaki F."/>
            <person name="Takami H."/>
        </authorList>
    </citation>
    <scope>NUCLEOTIDE SEQUENCE</scope>
    <source>
        <strain evidence="2">Expedition CK06-06</strain>
    </source>
</reference>
<protein>
    <recommendedName>
        <fullName evidence="1">VWFA domain-containing protein</fullName>
    </recommendedName>
</protein>
<dbReference type="InterPro" id="IPR036465">
    <property type="entry name" value="vWFA_dom_sf"/>
</dbReference>
<accession>X1QJJ1</accession>
<dbReference type="Pfam" id="PF13519">
    <property type="entry name" value="VWA_2"/>
    <property type="match status" value="1"/>
</dbReference>